<keyword evidence="2" id="KW-1185">Reference proteome</keyword>
<dbReference type="GO" id="GO:0005737">
    <property type="term" value="C:cytoplasm"/>
    <property type="evidence" value="ECO:0007669"/>
    <property type="project" value="TreeGrafter"/>
</dbReference>
<dbReference type="OrthoDB" id="1555531at2759"/>
<evidence type="ECO:0008006" key="3">
    <source>
        <dbReference type="Google" id="ProtNLM"/>
    </source>
</evidence>
<organism evidence="1 2">
    <name type="scientific">Balaenoptera physalus</name>
    <name type="common">Fin whale</name>
    <name type="synonym">Balaena physalus</name>
    <dbReference type="NCBI Taxonomy" id="9770"/>
    <lineage>
        <taxon>Eukaryota</taxon>
        <taxon>Metazoa</taxon>
        <taxon>Chordata</taxon>
        <taxon>Craniata</taxon>
        <taxon>Vertebrata</taxon>
        <taxon>Euteleostomi</taxon>
        <taxon>Mammalia</taxon>
        <taxon>Eutheria</taxon>
        <taxon>Laurasiatheria</taxon>
        <taxon>Artiodactyla</taxon>
        <taxon>Whippomorpha</taxon>
        <taxon>Cetacea</taxon>
        <taxon>Mysticeti</taxon>
        <taxon>Balaenopteridae</taxon>
        <taxon>Balaenoptera</taxon>
    </lineage>
</organism>
<dbReference type="Gene3D" id="3.30.70.260">
    <property type="match status" value="1"/>
</dbReference>
<dbReference type="GO" id="GO:0009052">
    <property type="term" value="P:pentose-phosphate shunt, non-oxidative branch"/>
    <property type="evidence" value="ECO:0007669"/>
    <property type="project" value="InterPro"/>
</dbReference>
<protein>
    <recommendedName>
        <fullName evidence="3">Ribose-5-phosphate isomerase</fullName>
    </recommendedName>
</protein>
<accession>A0A6A1QLX0</accession>
<dbReference type="Proteomes" id="UP000437017">
    <property type="component" value="Unassembled WGS sequence"/>
</dbReference>
<comment type="caution">
    <text evidence="1">The sequence shown here is derived from an EMBL/GenBank/DDBJ whole genome shotgun (WGS) entry which is preliminary data.</text>
</comment>
<dbReference type="PANTHER" id="PTHR11934">
    <property type="entry name" value="RIBOSE-5-PHOSPHATE ISOMERASE"/>
    <property type="match status" value="1"/>
</dbReference>
<dbReference type="SUPFAM" id="SSF75445">
    <property type="entry name" value="D-ribose-5-phosphate isomerase (RpiA), lid domain"/>
    <property type="match status" value="1"/>
</dbReference>
<evidence type="ECO:0000313" key="1">
    <source>
        <dbReference type="EMBL" id="KAB0406691.1"/>
    </source>
</evidence>
<dbReference type="GO" id="GO:0004751">
    <property type="term" value="F:ribose-5-phosphate isomerase activity"/>
    <property type="evidence" value="ECO:0007669"/>
    <property type="project" value="InterPro"/>
</dbReference>
<name>A0A6A1QLX0_BALPH</name>
<dbReference type="EMBL" id="SGJD01000148">
    <property type="protein sequence ID" value="KAB0406691.1"/>
    <property type="molecule type" value="Genomic_DNA"/>
</dbReference>
<dbReference type="Pfam" id="PF06026">
    <property type="entry name" value="Rib_5-P_isom_A"/>
    <property type="match status" value="1"/>
</dbReference>
<reference evidence="1 2" key="1">
    <citation type="journal article" date="2019" name="PLoS ONE">
        <title>Genomic analyses reveal an absence of contemporary introgressive admixture between fin whales and blue whales, despite known hybrids.</title>
        <authorList>
            <person name="Westbury M.V."/>
            <person name="Petersen B."/>
            <person name="Lorenzen E.D."/>
        </authorList>
    </citation>
    <scope>NUCLEOTIDE SEQUENCE [LARGE SCALE GENOMIC DNA]</scope>
    <source>
        <strain evidence="1">FinWhale-01</strain>
    </source>
</reference>
<dbReference type="PANTHER" id="PTHR11934:SF0">
    <property type="entry name" value="RIBOSE-5-PHOSPHATE ISOMERASE"/>
    <property type="match status" value="1"/>
</dbReference>
<proteinExistence type="predicted"/>
<evidence type="ECO:0000313" key="2">
    <source>
        <dbReference type="Proteomes" id="UP000437017"/>
    </source>
</evidence>
<gene>
    <name evidence="1" type="ORF">E2I00_016360</name>
</gene>
<dbReference type="AlphaFoldDB" id="A0A6A1QLX0"/>
<dbReference type="InterPro" id="IPR004788">
    <property type="entry name" value="Ribose5P_isomerase_type_A"/>
</dbReference>
<sequence length="70" mass="8067">MAVSKARPVVMDNGNLILDWMFDRVHKWSEVNTTIKTIPGVMDTGLFINMTERVYFGMQDGSVNMREKPF</sequence>
<dbReference type="GO" id="GO:0006014">
    <property type="term" value="P:D-ribose metabolic process"/>
    <property type="evidence" value="ECO:0007669"/>
    <property type="project" value="TreeGrafter"/>
</dbReference>